<gene>
    <name evidence="2" type="ORF">M3P19_13685</name>
</gene>
<comment type="caution">
    <text evidence="2">The sequence shown here is derived from an EMBL/GenBank/DDBJ whole genome shotgun (WGS) entry which is preliminary data.</text>
</comment>
<name>A0ABT0PVQ6_9FLAO</name>
<accession>A0ABT0PVQ6</accession>
<keyword evidence="3" id="KW-1185">Reference proteome</keyword>
<keyword evidence="1" id="KW-1133">Transmembrane helix</keyword>
<dbReference type="RefSeq" id="WP_249658254.1">
    <property type="nucleotide sequence ID" value="NZ_JAMFMA010000003.1"/>
</dbReference>
<dbReference type="Proteomes" id="UP001203607">
    <property type="component" value="Unassembled WGS sequence"/>
</dbReference>
<keyword evidence="1" id="KW-0812">Transmembrane</keyword>
<evidence type="ECO:0000256" key="1">
    <source>
        <dbReference type="SAM" id="Phobius"/>
    </source>
</evidence>
<evidence type="ECO:0000313" key="3">
    <source>
        <dbReference type="Proteomes" id="UP001203607"/>
    </source>
</evidence>
<protein>
    <recommendedName>
        <fullName evidence="4">Anti-sigma factor</fullName>
    </recommendedName>
</protein>
<proteinExistence type="predicted"/>
<evidence type="ECO:0008006" key="4">
    <source>
        <dbReference type="Google" id="ProtNLM"/>
    </source>
</evidence>
<sequence length="239" mass="26706">MEKLEKHIKKELETREITPSKDAWEKISHQLEPAHKKGAGFSYKYAVAAGFIGLLIASLFFLNTQSEKEPIQLVEENNEEVPVLSTDKKNVDLAKEITTEAIVEVVEDEPKESTSKQPINIAPKVLNANEIASKQEVDQLTLDDANPLISEKINEVFAQVALLEQINENVSDAEVDSLLRAAQAEIIKEKVFQDNGSIDAMALLTEVEDELDASLRDQLFDTLKDGYFKLRTAVADRNN</sequence>
<organism evidence="2 3">
    <name type="scientific">Flagellimonas spongiicola</name>
    <dbReference type="NCBI Taxonomy" id="2942208"/>
    <lineage>
        <taxon>Bacteria</taxon>
        <taxon>Pseudomonadati</taxon>
        <taxon>Bacteroidota</taxon>
        <taxon>Flavobacteriia</taxon>
        <taxon>Flavobacteriales</taxon>
        <taxon>Flavobacteriaceae</taxon>
        <taxon>Flagellimonas</taxon>
    </lineage>
</organism>
<keyword evidence="1" id="KW-0472">Membrane</keyword>
<feature type="transmembrane region" description="Helical" evidence="1">
    <location>
        <begin position="45"/>
        <end position="62"/>
    </location>
</feature>
<reference evidence="2 3" key="1">
    <citation type="submission" date="2022-05" db="EMBL/GenBank/DDBJ databases">
        <authorList>
            <person name="Park J.-S."/>
        </authorList>
    </citation>
    <scope>NUCLEOTIDE SEQUENCE [LARGE SCALE GENOMIC DNA]</scope>
    <source>
        <strain evidence="2 3">2012CJ35-5</strain>
    </source>
</reference>
<evidence type="ECO:0000313" key="2">
    <source>
        <dbReference type="EMBL" id="MCL6275066.1"/>
    </source>
</evidence>
<dbReference type="EMBL" id="JAMFMA010000003">
    <property type="protein sequence ID" value="MCL6275066.1"/>
    <property type="molecule type" value="Genomic_DNA"/>
</dbReference>